<sequence>MIIGHKTAIRDLKKLADGENLSHSYIFWGPAMVGKRAVAEALANYLETGSFDKPQLLQDFLRIAPDEKNSIGIDQVRQIKNFLWQKPALSSRRTLVLDDAERMTAEAQNALLKITEEPPASSLLVLVASDVDALIPTVFSRFQKLYFSPVPKREFLAWATKEFGDTKKVADAVSVSAGRPGLLHMFLSGEGFAESIEAAQKLFRLSMDKRRELLKRMMERDGFDFEKLLDALILISSWEFTEASINKKNNSNAQTPAIRHLQFAGWWHALMRLRYESAYFNLNPRLQLESLFQGRGSMRT</sequence>
<dbReference type="EMBL" id="MHNW01000033">
    <property type="protein sequence ID" value="OGZ53034.1"/>
    <property type="molecule type" value="Genomic_DNA"/>
</dbReference>
<evidence type="ECO:0000313" key="2">
    <source>
        <dbReference type="Proteomes" id="UP000179106"/>
    </source>
</evidence>
<comment type="caution">
    <text evidence="1">The sequence shown here is derived from an EMBL/GenBank/DDBJ whole genome shotgun (WGS) entry which is preliminary data.</text>
</comment>
<dbReference type="InterPro" id="IPR027417">
    <property type="entry name" value="P-loop_NTPase"/>
</dbReference>
<dbReference type="GO" id="GO:0006261">
    <property type="term" value="P:DNA-templated DNA replication"/>
    <property type="evidence" value="ECO:0007669"/>
    <property type="project" value="TreeGrafter"/>
</dbReference>
<reference evidence="1 2" key="1">
    <citation type="journal article" date="2016" name="Nat. Commun.">
        <title>Thousands of microbial genomes shed light on interconnected biogeochemical processes in an aquifer system.</title>
        <authorList>
            <person name="Anantharaman K."/>
            <person name="Brown C.T."/>
            <person name="Hug L.A."/>
            <person name="Sharon I."/>
            <person name="Castelle C.J."/>
            <person name="Probst A.J."/>
            <person name="Thomas B.C."/>
            <person name="Singh A."/>
            <person name="Wilkins M.J."/>
            <person name="Karaoz U."/>
            <person name="Brodie E.L."/>
            <person name="Williams K.H."/>
            <person name="Hubbard S.S."/>
            <person name="Banfield J.F."/>
        </authorList>
    </citation>
    <scope>NUCLEOTIDE SEQUENCE [LARGE SCALE GENOMIC DNA]</scope>
</reference>
<dbReference type="InterPro" id="IPR050238">
    <property type="entry name" value="DNA_Rep/Repair_Clamp_Loader"/>
</dbReference>
<dbReference type="STRING" id="1802126.A3B25_00445"/>
<dbReference type="CDD" id="cd00009">
    <property type="entry name" value="AAA"/>
    <property type="match status" value="1"/>
</dbReference>
<protein>
    <recommendedName>
        <fullName evidence="3">AAA+ ATPase domain-containing protein</fullName>
    </recommendedName>
</protein>
<dbReference type="PANTHER" id="PTHR11669:SF8">
    <property type="entry name" value="DNA POLYMERASE III SUBUNIT DELTA"/>
    <property type="match status" value="1"/>
</dbReference>
<organism evidence="1 2">
    <name type="scientific">Candidatus Ryanbacteria bacterium RIFCSPLOWO2_01_FULL_48_26</name>
    <dbReference type="NCBI Taxonomy" id="1802126"/>
    <lineage>
        <taxon>Bacteria</taxon>
        <taxon>Candidatus Ryaniibacteriota</taxon>
    </lineage>
</organism>
<dbReference type="SUPFAM" id="SSF52540">
    <property type="entry name" value="P-loop containing nucleoside triphosphate hydrolases"/>
    <property type="match status" value="1"/>
</dbReference>
<name>A0A1G2GSA0_9BACT</name>
<dbReference type="AlphaFoldDB" id="A0A1G2GSA0"/>
<dbReference type="Gene3D" id="3.40.50.300">
    <property type="entry name" value="P-loop containing nucleotide triphosphate hydrolases"/>
    <property type="match status" value="1"/>
</dbReference>
<accession>A0A1G2GSA0</accession>
<proteinExistence type="predicted"/>
<evidence type="ECO:0000313" key="1">
    <source>
        <dbReference type="EMBL" id="OGZ53034.1"/>
    </source>
</evidence>
<dbReference type="PANTHER" id="PTHR11669">
    <property type="entry name" value="REPLICATION FACTOR C / DNA POLYMERASE III GAMMA-TAU SUBUNIT"/>
    <property type="match status" value="1"/>
</dbReference>
<dbReference type="Pfam" id="PF13177">
    <property type="entry name" value="DNA_pol3_delta2"/>
    <property type="match status" value="1"/>
</dbReference>
<gene>
    <name evidence="1" type="ORF">A3B25_00445</name>
</gene>
<dbReference type="Proteomes" id="UP000179106">
    <property type="component" value="Unassembled WGS sequence"/>
</dbReference>
<evidence type="ECO:0008006" key="3">
    <source>
        <dbReference type="Google" id="ProtNLM"/>
    </source>
</evidence>